<dbReference type="Proteomes" id="UP001596099">
    <property type="component" value="Unassembled WGS sequence"/>
</dbReference>
<dbReference type="AlphaFoldDB" id="A0ABD5RQ55"/>
<dbReference type="Gene3D" id="1.10.10.10">
    <property type="entry name" value="Winged helix-like DNA-binding domain superfamily/Winged helix DNA-binding domain"/>
    <property type="match status" value="1"/>
</dbReference>
<keyword evidence="1" id="KW-0175">Coiled coil</keyword>
<dbReference type="RefSeq" id="WP_247415670.1">
    <property type="nucleotide sequence ID" value="NZ_JALLGW010000001.1"/>
</dbReference>
<evidence type="ECO:0000313" key="2">
    <source>
        <dbReference type="EMBL" id="MFC5972405.1"/>
    </source>
</evidence>
<proteinExistence type="predicted"/>
<sequence length="230" mass="25462">MTIDKTARRILAVLGEHGELSGPTIASRLVIGSGSVSHAMREHLLSRGLVEVVRTEENPGSAADTHHYRLTGSGEGWLAEHTDEVSIDSLDDLQDGVAEAIEAAESAKESVQGYRTKVNRVNARSKENKARIDDIDDDYVPMTELLRSQSIAVDHADDVADDVHARIDKTQEDTREALQRLVPVIQNRIDQSASGQAERIDGLTARIDELEETVADQQERINELESRRFF</sequence>
<feature type="coiled-coil region" evidence="1">
    <location>
        <begin position="193"/>
        <end position="227"/>
    </location>
</feature>
<evidence type="ECO:0008006" key="4">
    <source>
        <dbReference type="Google" id="ProtNLM"/>
    </source>
</evidence>
<accession>A0ABD5RQ55</accession>
<dbReference type="InterPro" id="IPR036390">
    <property type="entry name" value="WH_DNA-bd_sf"/>
</dbReference>
<dbReference type="InterPro" id="IPR036388">
    <property type="entry name" value="WH-like_DNA-bd_sf"/>
</dbReference>
<gene>
    <name evidence="2" type="ORF">ACFPYI_13775</name>
</gene>
<protein>
    <recommendedName>
        <fullName evidence="4">MarR family transcriptional regulator</fullName>
    </recommendedName>
</protein>
<organism evidence="2 3">
    <name type="scientific">Halomarina salina</name>
    <dbReference type="NCBI Taxonomy" id="1872699"/>
    <lineage>
        <taxon>Archaea</taxon>
        <taxon>Methanobacteriati</taxon>
        <taxon>Methanobacteriota</taxon>
        <taxon>Stenosarchaea group</taxon>
        <taxon>Halobacteria</taxon>
        <taxon>Halobacteriales</taxon>
        <taxon>Natronomonadaceae</taxon>
        <taxon>Halomarina</taxon>
    </lineage>
</organism>
<dbReference type="EMBL" id="JBHSQH010000001">
    <property type="protein sequence ID" value="MFC5972405.1"/>
    <property type="molecule type" value="Genomic_DNA"/>
</dbReference>
<keyword evidence="3" id="KW-1185">Reference proteome</keyword>
<reference evidence="2 3" key="1">
    <citation type="journal article" date="2019" name="Int. J. Syst. Evol. Microbiol.">
        <title>The Global Catalogue of Microorganisms (GCM) 10K type strain sequencing project: providing services to taxonomists for standard genome sequencing and annotation.</title>
        <authorList>
            <consortium name="The Broad Institute Genomics Platform"/>
            <consortium name="The Broad Institute Genome Sequencing Center for Infectious Disease"/>
            <person name="Wu L."/>
            <person name="Ma J."/>
        </authorList>
    </citation>
    <scope>NUCLEOTIDE SEQUENCE [LARGE SCALE GENOMIC DNA]</scope>
    <source>
        <strain evidence="2 3">CGMCC 1.12543</strain>
    </source>
</reference>
<evidence type="ECO:0000256" key="1">
    <source>
        <dbReference type="SAM" id="Coils"/>
    </source>
</evidence>
<evidence type="ECO:0000313" key="3">
    <source>
        <dbReference type="Proteomes" id="UP001596099"/>
    </source>
</evidence>
<name>A0ABD5RQ55_9EURY</name>
<comment type="caution">
    <text evidence="2">The sequence shown here is derived from an EMBL/GenBank/DDBJ whole genome shotgun (WGS) entry which is preliminary data.</text>
</comment>
<dbReference type="SUPFAM" id="SSF46785">
    <property type="entry name" value="Winged helix' DNA-binding domain"/>
    <property type="match status" value="1"/>
</dbReference>